<accession>A0AAE0YHU2</accession>
<reference evidence="1" key="1">
    <citation type="journal article" date="2023" name="G3 (Bethesda)">
        <title>A reference genome for the long-term kleptoplast-retaining sea slug Elysia crispata morphotype clarki.</title>
        <authorList>
            <person name="Eastman K.E."/>
            <person name="Pendleton A.L."/>
            <person name="Shaikh M.A."/>
            <person name="Suttiyut T."/>
            <person name="Ogas R."/>
            <person name="Tomko P."/>
            <person name="Gavelis G."/>
            <person name="Widhalm J.R."/>
            <person name="Wisecaver J.H."/>
        </authorList>
    </citation>
    <scope>NUCLEOTIDE SEQUENCE</scope>
    <source>
        <strain evidence="1">ECLA1</strain>
    </source>
</reference>
<evidence type="ECO:0000313" key="1">
    <source>
        <dbReference type="EMBL" id="KAK3746450.1"/>
    </source>
</evidence>
<keyword evidence="2" id="KW-1185">Reference proteome</keyword>
<comment type="caution">
    <text evidence="1">The sequence shown here is derived from an EMBL/GenBank/DDBJ whole genome shotgun (WGS) entry which is preliminary data.</text>
</comment>
<dbReference type="AlphaFoldDB" id="A0AAE0YHU2"/>
<name>A0AAE0YHU2_9GAST</name>
<organism evidence="1 2">
    <name type="scientific">Elysia crispata</name>
    <name type="common">lettuce slug</name>
    <dbReference type="NCBI Taxonomy" id="231223"/>
    <lineage>
        <taxon>Eukaryota</taxon>
        <taxon>Metazoa</taxon>
        <taxon>Spiralia</taxon>
        <taxon>Lophotrochozoa</taxon>
        <taxon>Mollusca</taxon>
        <taxon>Gastropoda</taxon>
        <taxon>Heterobranchia</taxon>
        <taxon>Euthyneura</taxon>
        <taxon>Panpulmonata</taxon>
        <taxon>Sacoglossa</taxon>
        <taxon>Placobranchoidea</taxon>
        <taxon>Plakobranchidae</taxon>
        <taxon>Elysia</taxon>
    </lineage>
</organism>
<dbReference type="Proteomes" id="UP001283361">
    <property type="component" value="Unassembled WGS sequence"/>
</dbReference>
<evidence type="ECO:0000313" key="2">
    <source>
        <dbReference type="Proteomes" id="UP001283361"/>
    </source>
</evidence>
<dbReference type="EMBL" id="JAWDGP010006142">
    <property type="protein sequence ID" value="KAK3746450.1"/>
    <property type="molecule type" value="Genomic_DNA"/>
</dbReference>
<sequence>MGGDDLLIAHKITRGGPPVYSLTPNYHSCNSCYISSFLEEANCIIQARTGYLIPSTTSAYGLRRVDSLGHGAGQSACCLGERYTQNAHFSYFTVPTL</sequence>
<protein>
    <submittedName>
        <fullName evidence="1">Uncharacterized protein</fullName>
    </submittedName>
</protein>
<proteinExistence type="predicted"/>
<gene>
    <name evidence="1" type="ORF">RRG08_017458</name>
</gene>